<gene>
    <name evidence="1" type="ORF">C1645_737107</name>
</gene>
<evidence type="ECO:0000313" key="1">
    <source>
        <dbReference type="EMBL" id="RIA91461.1"/>
    </source>
</evidence>
<dbReference type="Proteomes" id="UP000265703">
    <property type="component" value="Unassembled WGS sequence"/>
</dbReference>
<organism evidence="1 2">
    <name type="scientific">Glomus cerebriforme</name>
    <dbReference type="NCBI Taxonomy" id="658196"/>
    <lineage>
        <taxon>Eukaryota</taxon>
        <taxon>Fungi</taxon>
        <taxon>Fungi incertae sedis</taxon>
        <taxon>Mucoromycota</taxon>
        <taxon>Glomeromycotina</taxon>
        <taxon>Glomeromycetes</taxon>
        <taxon>Glomerales</taxon>
        <taxon>Glomeraceae</taxon>
        <taxon>Glomus</taxon>
    </lineage>
</organism>
<accession>A0A397T8S6</accession>
<evidence type="ECO:0000313" key="2">
    <source>
        <dbReference type="Proteomes" id="UP000265703"/>
    </source>
</evidence>
<proteinExistence type="predicted"/>
<reference evidence="1 2" key="1">
    <citation type="submission" date="2018-06" db="EMBL/GenBank/DDBJ databases">
        <title>Comparative genomics reveals the genomic features of Rhizophagus irregularis, R. cerebriforme, R. diaphanum and Gigaspora rosea, and their symbiotic lifestyle signature.</title>
        <authorList>
            <person name="Morin E."/>
            <person name="San Clemente H."/>
            <person name="Chen E.C.H."/>
            <person name="De La Providencia I."/>
            <person name="Hainaut M."/>
            <person name="Kuo A."/>
            <person name="Kohler A."/>
            <person name="Murat C."/>
            <person name="Tang N."/>
            <person name="Roy S."/>
            <person name="Loubradou J."/>
            <person name="Henrissat B."/>
            <person name="Grigoriev I.V."/>
            <person name="Corradi N."/>
            <person name="Roux C."/>
            <person name="Martin F.M."/>
        </authorList>
    </citation>
    <scope>NUCLEOTIDE SEQUENCE [LARGE SCALE GENOMIC DNA]</scope>
    <source>
        <strain evidence="1 2">DAOM 227022</strain>
    </source>
</reference>
<sequence>MSKLLRIIMNVEIHLFEISFTKLEIHLLIVQQQAIIVKNSLRRKSRDVSVTLIRVSDAPTLIDGGSTICETRYPPNQMCSPGECPFGMVCVAPPPSDQVVACFCDNPGPPLTFPCPPNAANEKRDTQCKM</sequence>
<name>A0A397T8S6_9GLOM</name>
<dbReference type="EMBL" id="QKYT01000152">
    <property type="protein sequence ID" value="RIA91461.1"/>
    <property type="molecule type" value="Genomic_DNA"/>
</dbReference>
<protein>
    <submittedName>
        <fullName evidence="1">Uncharacterized protein</fullName>
    </submittedName>
</protein>
<dbReference type="AlphaFoldDB" id="A0A397T8S6"/>
<keyword evidence="2" id="KW-1185">Reference proteome</keyword>
<comment type="caution">
    <text evidence="1">The sequence shown here is derived from an EMBL/GenBank/DDBJ whole genome shotgun (WGS) entry which is preliminary data.</text>
</comment>